<sequence length="126" mass="13595">MTGLCARSGPVSSLDESGYLSVGSKRNREEEQKKGTTSARAEPSERKKEKGRVARRWSSERKRAKRLGCEVNVSSKLADETMAAAAGARAAVDADVAGGQRHRDGCTGWSDEDPHFGASSTKLKRE</sequence>
<proteinExistence type="predicted"/>
<dbReference type="Proteomes" id="UP001177670">
    <property type="component" value="Unassembled WGS sequence"/>
</dbReference>
<reference evidence="2" key="1">
    <citation type="submission" date="2021-10" db="EMBL/GenBank/DDBJ databases">
        <title>Melipona bicolor Genome sequencing and assembly.</title>
        <authorList>
            <person name="Araujo N.S."/>
            <person name="Arias M.C."/>
        </authorList>
    </citation>
    <scope>NUCLEOTIDE SEQUENCE</scope>
    <source>
        <strain evidence="2">USP_2M_L1-L4_2017</strain>
        <tissue evidence="2">Whole body</tissue>
    </source>
</reference>
<dbReference type="EMBL" id="JAHYIQ010000003">
    <property type="protein sequence ID" value="KAK1134197.1"/>
    <property type="molecule type" value="Genomic_DNA"/>
</dbReference>
<evidence type="ECO:0000256" key="1">
    <source>
        <dbReference type="SAM" id="MobiDB-lite"/>
    </source>
</evidence>
<protein>
    <submittedName>
        <fullName evidence="2">Uncharacterized protein</fullName>
    </submittedName>
</protein>
<feature type="compositionally biased region" description="Basic and acidic residues" evidence="1">
    <location>
        <begin position="42"/>
        <end position="61"/>
    </location>
</feature>
<feature type="region of interest" description="Disordered" evidence="1">
    <location>
        <begin position="1"/>
        <end position="66"/>
    </location>
</feature>
<dbReference type="AlphaFoldDB" id="A0AA40KVB1"/>
<feature type="region of interest" description="Disordered" evidence="1">
    <location>
        <begin position="94"/>
        <end position="126"/>
    </location>
</feature>
<keyword evidence="3" id="KW-1185">Reference proteome</keyword>
<organism evidence="2 3">
    <name type="scientific">Melipona bicolor</name>
    <dbReference type="NCBI Taxonomy" id="60889"/>
    <lineage>
        <taxon>Eukaryota</taxon>
        <taxon>Metazoa</taxon>
        <taxon>Ecdysozoa</taxon>
        <taxon>Arthropoda</taxon>
        <taxon>Hexapoda</taxon>
        <taxon>Insecta</taxon>
        <taxon>Pterygota</taxon>
        <taxon>Neoptera</taxon>
        <taxon>Endopterygota</taxon>
        <taxon>Hymenoptera</taxon>
        <taxon>Apocrita</taxon>
        <taxon>Aculeata</taxon>
        <taxon>Apoidea</taxon>
        <taxon>Anthophila</taxon>
        <taxon>Apidae</taxon>
        <taxon>Melipona</taxon>
    </lineage>
</organism>
<gene>
    <name evidence="2" type="ORF">K0M31_011979</name>
</gene>
<evidence type="ECO:0000313" key="3">
    <source>
        <dbReference type="Proteomes" id="UP001177670"/>
    </source>
</evidence>
<evidence type="ECO:0000313" key="2">
    <source>
        <dbReference type="EMBL" id="KAK1134197.1"/>
    </source>
</evidence>
<comment type="caution">
    <text evidence="2">The sequence shown here is derived from an EMBL/GenBank/DDBJ whole genome shotgun (WGS) entry which is preliminary data.</text>
</comment>
<accession>A0AA40KVB1</accession>
<name>A0AA40KVB1_9HYME</name>